<protein>
    <submittedName>
        <fullName evidence="1">DUF2972 domain-containing protein</fullName>
    </submittedName>
</protein>
<dbReference type="InterPro" id="IPR021353">
    <property type="entry name" value="DUF2972"/>
</dbReference>
<feature type="non-terminal residue" evidence="1">
    <location>
        <position position="1"/>
    </location>
</feature>
<evidence type="ECO:0000313" key="1">
    <source>
        <dbReference type="EMBL" id="EAK5385245.1"/>
    </source>
</evidence>
<comment type="caution">
    <text evidence="1">The sequence shown here is derived from an EMBL/GenBank/DDBJ whole genome shotgun (WGS) entry which is preliminary data.</text>
</comment>
<dbReference type="EMBL" id="AACHBK010000024">
    <property type="protein sequence ID" value="EAK5385245.1"/>
    <property type="molecule type" value="Genomic_DNA"/>
</dbReference>
<sequence length="347" mass="41733">LTSHCTGHYSFQSYLNKIFKIQTIANAHYNFKLYYEYLFYNKDPFISISDFDLFYDKFASLISKKCNFIILNRDPISALKSALNFRMSNSKISNQIYNSNDMLNFCKSSIYYPFHPNNQLNIDNLKDYVDLSVFKDHLFVQHTLIQPLQDKILKSFYIDTKNIEINNIESTLTSLAYSFNFPNFDINEFKSQAYNLVAYLFPFYYFYKNIKITIKQKNYLHDYTDYKSLEDISEIFLKLNIPLLENIQILINPKDYQKLKHNEQFNIFFNEITNILLIIDKHFKKEDKNQIKEYEILNYLKTNFSTRIKIKNILKSHLLHIKQHRPDIVASWKYYQEFEKMCKELDG</sequence>
<dbReference type="Pfam" id="PF11186">
    <property type="entry name" value="DUF2972"/>
    <property type="match status" value="1"/>
</dbReference>
<gene>
    <name evidence="1" type="ORF">CDX23_08205</name>
</gene>
<organism evidence="1">
    <name type="scientific">Campylobacter jejuni</name>
    <dbReference type="NCBI Taxonomy" id="197"/>
    <lineage>
        <taxon>Bacteria</taxon>
        <taxon>Pseudomonadati</taxon>
        <taxon>Campylobacterota</taxon>
        <taxon>Epsilonproteobacteria</taxon>
        <taxon>Campylobacterales</taxon>
        <taxon>Campylobacteraceae</taxon>
        <taxon>Campylobacter</taxon>
    </lineage>
</organism>
<name>A0A5T0XYV9_CAMJU</name>
<proteinExistence type="predicted"/>
<reference evidence="1" key="1">
    <citation type="submission" date="2018-05" db="EMBL/GenBank/DDBJ databases">
        <authorList>
            <consortium name="PulseNet: The National Subtyping Network for Foodborne Disease Surveillance"/>
            <person name="Tarr C.L."/>
            <person name="Trees E."/>
            <person name="Katz L.S."/>
            <person name="Carleton-Romer H.A."/>
            <person name="Stroika S."/>
            <person name="Kucerova Z."/>
            <person name="Roache K.F."/>
            <person name="Sabol A.L."/>
            <person name="Besser J."/>
            <person name="Gerner-Smidt P."/>
        </authorList>
    </citation>
    <scope>NUCLEOTIDE SEQUENCE</scope>
    <source>
        <strain evidence="1">PNUSAC002059</strain>
    </source>
</reference>
<accession>A0A5T0XYV9</accession>
<dbReference type="AlphaFoldDB" id="A0A5T0XYV9"/>